<dbReference type="OrthoDB" id="5984200at2759"/>
<accession>A0A7D9KFM5</accession>
<protein>
    <submittedName>
        <fullName evidence="1">Uncharacterized protein</fullName>
    </submittedName>
</protein>
<evidence type="ECO:0000313" key="1">
    <source>
        <dbReference type="EMBL" id="CAB4044767.1"/>
    </source>
</evidence>
<comment type="caution">
    <text evidence="1">The sequence shown here is derived from an EMBL/GenBank/DDBJ whole genome shotgun (WGS) entry which is preliminary data.</text>
</comment>
<evidence type="ECO:0000313" key="2">
    <source>
        <dbReference type="Proteomes" id="UP001152795"/>
    </source>
</evidence>
<proteinExistence type="predicted"/>
<keyword evidence="2" id="KW-1185">Reference proteome</keyword>
<feature type="non-terminal residue" evidence="1">
    <location>
        <position position="1"/>
    </location>
</feature>
<dbReference type="PANTHER" id="PTHR33198:SF19">
    <property type="entry name" value="CCHC-TYPE DOMAIN-CONTAINING PROTEIN"/>
    <property type="match status" value="1"/>
</dbReference>
<name>A0A7D9KFM5_PARCT</name>
<organism evidence="1 2">
    <name type="scientific">Paramuricea clavata</name>
    <name type="common">Red gorgonian</name>
    <name type="synonym">Violescent sea-whip</name>
    <dbReference type="NCBI Taxonomy" id="317549"/>
    <lineage>
        <taxon>Eukaryota</taxon>
        <taxon>Metazoa</taxon>
        <taxon>Cnidaria</taxon>
        <taxon>Anthozoa</taxon>
        <taxon>Octocorallia</taxon>
        <taxon>Malacalcyonacea</taxon>
        <taxon>Plexauridae</taxon>
        <taxon>Paramuricea</taxon>
    </lineage>
</organism>
<reference evidence="1" key="1">
    <citation type="submission" date="2020-04" db="EMBL/GenBank/DDBJ databases">
        <authorList>
            <person name="Alioto T."/>
            <person name="Alioto T."/>
            <person name="Gomez Garrido J."/>
        </authorList>
    </citation>
    <scope>NUCLEOTIDE SEQUENCE</scope>
    <source>
        <strain evidence="1">A484AB</strain>
    </source>
</reference>
<dbReference type="Proteomes" id="UP001152795">
    <property type="component" value="Unassembled WGS sequence"/>
</dbReference>
<dbReference type="PANTHER" id="PTHR33198">
    <property type="entry name" value="ANK_REP_REGION DOMAIN-CONTAINING PROTEIN-RELATED"/>
    <property type="match status" value="1"/>
</dbReference>
<sequence>TGISEKEDATRVATLLTVIGNEALDVYDAFVWATVGDDKKIAKVLQKFDVRCELRKNVTYERYILFTRAQKTSDTIDQYVTTLKRLSDTCEIGTLRDTLIKE</sequence>
<dbReference type="EMBL" id="CACRXK020036105">
    <property type="protein sequence ID" value="CAB4044767.1"/>
    <property type="molecule type" value="Genomic_DNA"/>
</dbReference>
<dbReference type="AlphaFoldDB" id="A0A7D9KFM5"/>
<gene>
    <name evidence="1" type="ORF">PACLA_8A029225</name>
</gene>